<evidence type="ECO:0000313" key="5">
    <source>
        <dbReference type="EMBL" id="KAH9313370.1"/>
    </source>
</evidence>
<dbReference type="PANTHER" id="PTHR16105">
    <property type="entry name" value="RNA-BINDING REGION-CONTAINING PROTEIN 3"/>
    <property type="match status" value="1"/>
</dbReference>
<gene>
    <name evidence="5" type="ORF">KI387_028405</name>
</gene>
<dbReference type="EMBL" id="JAHRHJ020000006">
    <property type="protein sequence ID" value="KAH9313370.1"/>
    <property type="molecule type" value="Genomic_DNA"/>
</dbReference>
<name>A0AA38L9P2_TAXCH</name>
<dbReference type="InterPro" id="IPR012677">
    <property type="entry name" value="Nucleotide-bd_a/b_plait_sf"/>
</dbReference>
<dbReference type="Pfam" id="PF00076">
    <property type="entry name" value="RRM_1"/>
    <property type="match status" value="1"/>
</dbReference>
<comment type="caution">
    <text evidence="5">The sequence shown here is derived from an EMBL/GenBank/DDBJ whole genome shotgun (WGS) entry which is preliminary data.</text>
</comment>
<proteinExistence type="predicted"/>
<keyword evidence="6" id="KW-1185">Reference proteome</keyword>
<evidence type="ECO:0000259" key="4">
    <source>
        <dbReference type="PROSITE" id="PS50102"/>
    </source>
</evidence>
<dbReference type="GO" id="GO:0097157">
    <property type="term" value="F:pre-mRNA intronic binding"/>
    <property type="evidence" value="ECO:0007669"/>
    <property type="project" value="TreeGrafter"/>
</dbReference>
<feature type="non-terminal residue" evidence="5">
    <location>
        <position position="251"/>
    </location>
</feature>
<evidence type="ECO:0000256" key="1">
    <source>
        <dbReference type="ARBA" id="ARBA00022884"/>
    </source>
</evidence>
<dbReference type="PANTHER" id="PTHR16105:SF2">
    <property type="entry name" value="RNA-BINDING PROTEIN 41"/>
    <property type="match status" value="1"/>
</dbReference>
<dbReference type="AlphaFoldDB" id="A0AA38L9P2"/>
<reference evidence="5 6" key="1">
    <citation type="journal article" date="2021" name="Nat. Plants">
        <title>The Taxus genome provides insights into paclitaxel biosynthesis.</title>
        <authorList>
            <person name="Xiong X."/>
            <person name="Gou J."/>
            <person name="Liao Q."/>
            <person name="Li Y."/>
            <person name="Zhou Q."/>
            <person name="Bi G."/>
            <person name="Li C."/>
            <person name="Du R."/>
            <person name="Wang X."/>
            <person name="Sun T."/>
            <person name="Guo L."/>
            <person name="Liang H."/>
            <person name="Lu P."/>
            <person name="Wu Y."/>
            <person name="Zhang Z."/>
            <person name="Ro D.K."/>
            <person name="Shang Y."/>
            <person name="Huang S."/>
            <person name="Yan J."/>
        </authorList>
    </citation>
    <scope>NUCLEOTIDE SEQUENCE [LARGE SCALE GENOMIC DNA]</scope>
    <source>
        <strain evidence="5">Ta-2019</strain>
    </source>
</reference>
<evidence type="ECO:0000313" key="6">
    <source>
        <dbReference type="Proteomes" id="UP000824469"/>
    </source>
</evidence>
<dbReference type="InterPro" id="IPR000504">
    <property type="entry name" value="RRM_dom"/>
</dbReference>
<dbReference type="Gene3D" id="3.30.70.330">
    <property type="match status" value="1"/>
</dbReference>
<dbReference type="PROSITE" id="PS50102">
    <property type="entry name" value="RRM"/>
    <property type="match status" value="1"/>
</dbReference>
<evidence type="ECO:0000256" key="2">
    <source>
        <dbReference type="PROSITE-ProRule" id="PRU00176"/>
    </source>
</evidence>
<dbReference type="Proteomes" id="UP000824469">
    <property type="component" value="Unassembled WGS sequence"/>
</dbReference>
<protein>
    <recommendedName>
        <fullName evidence="4">RRM domain-containing protein</fullName>
    </recommendedName>
</protein>
<evidence type="ECO:0000256" key="3">
    <source>
        <dbReference type="SAM" id="MobiDB-lite"/>
    </source>
</evidence>
<dbReference type="GO" id="GO:0000398">
    <property type="term" value="P:mRNA splicing, via spliceosome"/>
    <property type="evidence" value="ECO:0007669"/>
    <property type="project" value="TreeGrafter"/>
</dbReference>
<feature type="region of interest" description="Disordered" evidence="3">
    <location>
        <begin position="14"/>
        <end position="43"/>
    </location>
</feature>
<feature type="domain" description="RRM" evidence="4">
    <location>
        <begin position="202"/>
        <end position="251"/>
    </location>
</feature>
<accession>A0AA38L9P2</accession>
<dbReference type="GO" id="GO:0030626">
    <property type="term" value="F:U12 snRNA binding"/>
    <property type="evidence" value="ECO:0007669"/>
    <property type="project" value="TreeGrafter"/>
</dbReference>
<keyword evidence="1 2" id="KW-0694">RNA-binding</keyword>
<dbReference type="InterPro" id="IPR035979">
    <property type="entry name" value="RBD_domain_sf"/>
</dbReference>
<dbReference type="InterPro" id="IPR045164">
    <property type="entry name" value="RBM41/RNPC3"/>
</dbReference>
<organism evidence="5 6">
    <name type="scientific">Taxus chinensis</name>
    <name type="common">Chinese yew</name>
    <name type="synonym">Taxus wallichiana var. chinensis</name>
    <dbReference type="NCBI Taxonomy" id="29808"/>
    <lineage>
        <taxon>Eukaryota</taxon>
        <taxon>Viridiplantae</taxon>
        <taxon>Streptophyta</taxon>
        <taxon>Embryophyta</taxon>
        <taxon>Tracheophyta</taxon>
        <taxon>Spermatophyta</taxon>
        <taxon>Pinopsida</taxon>
        <taxon>Pinidae</taxon>
        <taxon>Conifers II</taxon>
        <taxon>Cupressales</taxon>
        <taxon>Taxaceae</taxon>
        <taxon>Taxus</taxon>
    </lineage>
</organism>
<sequence length="251" mass="28157">MGPDPDFLQRALVEEQGKKNADPLNQFPEGGGRKRNCSRHTEELEASLMRGKEKLKAISHLSAGESAYRKPLLNNVELSELCKGSTPQERARDKALDECKRSVSDVFCRPAPDVLDLHTYLEEKHDSCKDNNLEMAKIPSVAENLEGKGAGHKEQIEVPNYNNVTGGLILEREILSNKLSEDEIREISGGKFANYSPGLPSHILYIKNLSSNVKETDLVALFIRFQHPGQKLFFRLMQHGRMKGQAFVTFP</sequence>
<dbReference type="SUPFAM" id="SSF54928">
    <property type="entry name" value="RNA-binding domain, RBD"/>
    <property type="match status" value="1"/>
</dbReference>
<dbReference type="GO" id="GO:0005689">
    <property type="term" value="C:U12-type spliceosomal complex"/>
    <property type="evidence" value="ECO:0007669"/>
    <property type="project" value="TreeGrafter"/>
</dbReference>